<reference evidence="3" key="1">
    <citation type="submission" date="2022-11" db="EMBL/GenBank/DDBJ databases">
        <title>Centuries of genome instability and evolution in soft-shell clam transmissible cancer (bioRxiv).</title>
        <authorList>
            <person name="Hart S.F.M."/>
            <person name="Yonemitsu M.A."/>
            <person name="Giersch R.M."/>
            <person name="Beal B.F."/>
            <person name="Arriagada G."/>
            <person name="Davis B.W."/>
            <person name="Ostrander E.A."/>
            <person name="Goff S.P."/>
            <person name="Metzger M.J."/>
        </authorList>
    </citation>
    <scope>NUCLEOTIDE SEQUENCE</scope>
    <source>
        <strain evidence="3">MELC-2E11</strain>
        <tissue evidence="3">Siphon/mantle</tissue>
    </source>
</reference>
<evidence type="ECO:0000259" key="2">
    <source>
        <dbReference type="PROSITE" id="PS50222"/>
    </source>
</evidence>
<dbReference type="Proteomes" id="UP001164746">
    <property type="component" value="Chromosome 3"/>
</dbReference>
<dbReference type="InterPro" id="IPR032675">
    <property type="entry name" value="LRR_dom_sf"/>
</dbReference>
<dbReference type="PANTHER" id="PTHR24114">
    <property type="entry name" value="LEUCINE RICH REPEAT FAMILY PROTEIN"/>
    <property type="match status" value="1"/>
</dbReference>
<dbReference type="InterPro" id="IPR002048">
    <property type="entry name" value="EF_hand_dom"/>
</dbReference>
<evidence type="ECO:0000256" key="1">
    <source>
        <dbReference type="SAM" id="MobiDB-lite"/>
    </source>
</evidence>
<dbReference type="SMART" id="SM00368">
    <property type="entry name" value="LRR_RI"/>
    <property type="match status" value="7"/>
</dbReference>
<keyword evidence="4" id="KW-1185">Reference proteome</keyword>
<proteinExistence type="predicted"/>
<feature type="region of interest" description="Disordered" evidence="1">
    <location>
        <begin position="1"/>
        <end position="35"/>
    </location>
</feature>
<dbReference type="InterPro" id="IPR011992">
    <property type="entry name" value="EF-hand-dom_pair"/>
</dbReference>
<dbReference type="SUPFAM" id="SSF52047">
    <property type="entry name" value="RNI-like"/>
    <property type="match status" value="1"/>
</dbReference>
<dbReference type="Pfam" id="PF13516">
    <property type="entry name" value="LRR_6"/>
    <property type="match status" value="4"/>
</dbReference>
<feature type="region of interest" description="Disordered" evidence="1">
    <location>
        <begin position="601"/>
        <end position="659"/>
    </location>
</feature>
<dbReference type="EMBL" id="CP111014">
    <property type="protein sequence ID" value="WAQ98466.1"/>
    <property type="molecule type" value="Genomic_DNA"/>
</dbReference>
<feature type="domain" description="EF-hand" evidence="2">
    <location>
        <begin position="519"/>
        <end position="554"/>
    </location>
</feature>
<name>A0ABY7DPE2_MYAAR</name>
<dbReference type="PROSITE" id="PS51450">
    <property type="entry name" value="LRR"/>
    <property type="match status" value="1"/>
</dbReference>
<evidence type="ECO:0000313" key="3">
    <source>
        <dbReference type="EMBL" id="WAQ98466.1"/>
    </source>
</evidence>
<accession>A0ABY7DPE2</accession>
<gene>
    <name evidence="3" type="ORF">MAR_022839</name>
</gene>
<protein>
    <submittedName>
        <fullName evidence="3">LR74A-like protein</fullName>
    </submittedName>
</protein>
<organism evidence="3 4">
    <name type="scientific">Mya arenaria</name>
    <name type="common">Soft-shell clam</name>
    <dbReference type="NCBI Taxonomy" id="6604"/>
    <lineage>
        <taxon>Eukaryota</taxon>
        <taxon>Metazoa</taxon>
        <taxon>Spiralia</taxon>
        <taxon>Lophotrochozoa</taxon>
        <taxon>Mollusca</taxon>
        <taxon>Bivalvia</taxon>
        <taxon>Autobranchia</taxon>
        <taxon>Heteroconchia</taxon>
        <taxon>Euheterodonta</taxon>
        <taxon>Imparidentia</taxon>
        <taxon>Neoheterodontei</taxon>
        <taxon>Myida</taxon>
        <taxon>Myoidea</taxon>
        <taxon>Myidae</taxon>
        <taxon>Mya</taxon>
    </lineage>
</organism>
<evidence type="ECO:0000313" key="4">
    <source>
        <dbReference type="Proteomes" id="UP001164746"/>
    </source>
</evidence>
<dbReference type="PANTHER" id="PTHR24114:SF2">
    <property type="entry name" value="F-BOX DOMAIN-CONTAINING PROTEIN-RELATED"/>
    <property type="match status" value="1"/>
</dbReference>
<dbReference type="PROSITE" id="PS50222">
    <property type="entry name" value="EF_HAND_2"/>
    <property type="match status" value="1"/>
</dbReference>
<sequence>MVLANRMKPLQLAPLGAPDPDPGSHDMRDIDQRSRDDLRMSAISNTLSKMEDSEHQFYSKDIANTMDPHLPFSTPRSSSRPCSQRSRSSVTVPTVLNHTIPFTHKNSAISTNYASPRQFALSATVVKRSNGTDFVKQLRQQTVPSIKLRDIAEKEPLELVKFAKKRQRYVIETDDIYVRACAFMGITASQTYVKQVTTTHAVSMANTSLSHVTIKPIAISLVRDHVIHTLDVSGNDIGALGVIYIAQMLAVNDTIIELNLSSTMPGRAGLEELAKQIINNKSLTILRLESNCLDHTETDVLINLMRNGPDIESIFLGHNNLGYDGGKLLAKELETNTTLRTLDLQWNHFRKQSAGHLCNAIKSNKGLRHLNLSWNGLGKEGCIAMAKSLPGNKSLQHLDLTNNRIDVVALPFLLHGLVRNKGIESLHLAKNPMTTTGAKAVVKAVTGAANMRIKYLNIEDIPVDKEFTDLVRTMREKKSIDIDHGPEMYSAVELVMKEHDPHDLNRFDPVMVLMEYIRIDNLRLIDLFQFMDTGGRGLVSKDDLRVGISTLQLPLTEEFMNAHRDMSKTIIQRTTRAKSKGKQDLGLKELKQILKELVEKRNKKNKEKASSRVKSAALARANSASSNKSSAPGRQRVRTKKASLTVTKPSYASTKKSRK</sequence>
<dbReference type="InterPro" id="IPR001611">
    <property type="entry name" value="Leu-rich_rpt"/>
</dbReference>
<feature type="compositionally biased region" description="Low complexity" evidence="1">
    <location>
        <begin position="614"/>
        <end position="631"/>
    </location>
</feature>
<dbReference type="SUPFAM" id="SSF47473">
    <property type="entry name" value="EF-hand"/>
    <property type="match status" value="1"/>
</dbReference>
<dbReference type="Gene3D" id="3.80.10.10">
    <property type="entry name" value="Ribonuclease Inhibitor"/>
    <property type="match status" value="1"/>
</dbReference>
<feature type="compositionally biased region" description="Basic and acidic residues" evidence="1">
    <location>
        <begin position="22"/>
        <end position="35"/>
    </location>
</feature>
<dbReference type="InterPro" id="IPR052394">
    <property type="entry name" value="LRR-containing"/>
</dbReference>
<feature type="compositionally biased region" description="Polar residues" evidence="1">
    <location>
        <begin position="642"/>
        <end position="659"/>
    </location>
</feature>